<gene>
    <name evidence="2" type="ORF">THAOC_25202</name>
</gene>
<name>K0RRX0_THAOC</name>
<dbReference type="EMBL" id="AGNL01034724">
    <property type="protein sequence ID" value="EJK55099.1"/>
    <property type="molecule type" value="Genomic_DNA"/>
</dbReference>
<evidence type="ECO:0000313" key="3">
    <source>
        <dbReference type="Proteomes" id="UP000266841"/>
    </source>
</evidence>
<evidence type="ECO:0000256" key="1">
    <source>
        <dbReference type="SAM" id="MobiDB-lite"/>
    </source>
</evidence>
<organism evidence="2 3">
    <name type="scientific">Thalassiosira oceanica</name>
    <name type="common">Marine diatom</name>
    <dbReference type="NCBI Taxonomy" id="159749"/>
    <lineage>
        <taxon>Eukaryota</taxon>
        <taxon>Sar</taxon>
        <taxon>Stramenopiles</taxon>
        <taxon>Ochrophyta</taxon>
        <taxon>Bacillariophyta</taxon>
        <taxon>Coscinodiscophyceae</taxon>
        <taxon>Thalassiosirophycidae</taxon>
        <taxon>Thalassiosirales</taxon>
        <taxon>Thalassiosiraceae</taxon>
        <taxon>Thalassiosira</taxon>
    </lineage>
</organism>
<dbReference type="AlphaFoldDB" id="K0RRX0"/>
<evidence type="ECO:0000313" key="2">
    <source>
        <dbReference type="EMBL" id="EJK55099.1"/>
    </source>
</evidence>
<keyword evidence="3" id="KW-1185">Reference proteome</keyword>
<reference evidence="2 3" key="1">
    <citation type="journal article" date="2012" name="Genome Biol.">
        <title>Genome and low-iron response of an oceanic diatom adapted to chronic iron limitation.</title>
        <authorList>
            <person name="Lommer M."/>
            <person name="Specht M."/>
            <person name="Roy A.S."/>
            <person name="Kraemer L."/>
            <person name="Andreson R."/>
            <person name="Gutowska M.A."/>
            <person name="Wolf J."/>
            <person name="Bergner S.V."/>
            <person name="Schilhabel M.B."/>
            <person name="Klostermeier U.C."/>
            <person name="Beiko R.G."/>
            <person name="Rosenstiel P."/>
            <person name="Hippler M."/>
            <person name="Laroche J."/>
        </authorList>
    </citation>
    <scope>NUCLEOTIDE SEQUENCE [LARGE SCALE GENOMIC DNA]</scope>
    <source>
        <strain evidence="2 3">CCMP1005</strain>
    </source>
</reference>
<comment type="caution">
    <text evidence="2">The sequence shown here is derived from an EMBL/GenBank/DDBJ whole genome shotgun (WGS) entry which is preliminary data.</text>
</comment>
<sequence length="87" mass="9638">MSPLRSNDAPRPAQPVSPAGSQANAAVDFDAANERTNLRIVAAFQVGRKKQGQFDRVLLTEFPDRINGKQGQFDRVLLTEFSRPNQI</sequence>
<feature type="region of interest" description="Disordered" evidence="1">
    <location>
        <begin position="1"/>
        <end position="25"/>
    </location>
</feature>
<accession>K0RRX0</accession>
<protein>
    <submittedName>
        <fullName evidence="2">Uncharacterized protein</fullName>
    </submittedName>
</protein>
<dbReference type="Proteomes" id="UP000266841">
    <property type="component" value="Unassembled WGS sequence"/>
</dbReference>
<proteinExistence type="predicted"/>